<name>A0ABV5WP31_9BACI</name>
<gene>
    <name evidence="3" type="ORF">ACFFMS_29610</name>
</gene>
<evidence type="ECO:0000313" key="4">
    <source>
        <dbReference type="Proteomes" id="UP001589609"/>
    </source>
</evidence>
<evidence type="ECO:0000313" key="3">
    <source>
        <dbReference type="EMBL" id="MFB9762387.1"/>
    </source>
</evidence>
<dbReference type="RefSeq" id="WP_379952272.1">
    <property type="nucleotide sequence ID" value="NZ_JAPCYI010000001.1"/>
</dbReference>
<evidence type="ECO:0000256" key="2">
    <source>
        <dbReference type="SAM" id="MobiDB-lite"/>
    </source>
</evidence>
<keyword evidence="1" id="KW-0749">Sporulation</keyword>
<accession>A0ABV5WP31</accession>
<dbReference type="Proteomes" id="UP001589609">
    <property type="component" value="Unassembled WGS sequence"/>
</dbReference>
<evidence type="ECO:0000256" key="1">
    <source>
        <dbReference type="ARBA" id="ARBA00022969"/>
    </source>
</evidence>
<organism evidence="3 4">
    <name type="scientific">Ectobacillus funiculus</name>
    <dbReference type="NCBI Taxonomy" id="137993"/>
    <lineage>
        <taxon>Bacteria</taxon>
        <taxon>Bacillati</taxon>
        <taxon>Bacillota</taxon>
        <taxon>Bacilli</taxon>
        <taxon>Bacillales</taxon>
        <taxon>Bacillaceae</taxon>
        <taxon>Ectobacillus</taxon>
    </lineage>
</organism>
<dbReference type="EMBL" id="JBHMAF010000196">
    <property type="protein sequence ID" value="MFB9762387.1"/>
    <property type="molecule type" value="Genomic_DNA"/>
</dbReference>
<proteinExistence type="predicted"/>
<dbReference type="InterPro" id="IPR012612">
    <property type="entry name" value="SASP_SspN"/>
</dbReference>
<feature type="region of interest" description="Disordered" evidence="2">
    <location>
        <begin position="1"/>
        <end position="47"/>
    </location>
</feature>
<sequence length="47" mass="5225">MGNQKHDPKRFQPDHIGTQSKGFDGNKGKKMQTKTGETPVAIHNYNG</sequence>
<reference evidence="3 4" key="1">
    <citation type="submission" date="2024-09" db="EMBL/GenBank/DDBJ databases">
        <authorList>
            <person name="Sun Q."/>
            <person name="Mori K."/>
        </authorList>
    </citation>
    <scope>NUCLEOTIDE SEQUENCE [LARGE SCALE GENOMIC DNA]</scope>
    <source>
        <strain evidence="3 4">JCM 11201</strain>
    </source>
</reference>
<comment type="caution">
    <text evidence="3">The sequence shown here is derived from an EMBL/GenBank/DDBJ whole genome shotgun (WGS) entry which is preliminary data.</text>
</comment>
<protein>
    <submittedName>
        <fullName evidence="3">Acid-soluble spore protein N</fullName>
    </submittedName>
</protein>
<feature type="compositionally biased region" description="Basic and acidic residues" evidence="2">
    <location>
        <begin position="1"/>
        <end position="13"/>
    </location>
</feature>
<dbReference type="Pfam" id="PF08177">
    <property type="entry name" value="SspN"/>
    <property type="match status" value="1"/>
</dbReference>
<keyword evidence="4" id="KW-1185">Reference proteome</keyword>